<dbReference type="AlphaFoldDB" id="A0A5Q0L6M1"/>
<keyword evidence="3" id="KW-1185">Reference proteome</keyword>
<evidence type="ECO:0000256" key="1">
    <source>
        <dbReference type="SAM" id="MobiDB-lite"/>
    </source>
</evidence>
<sequence>MHPAVRRWTSRIPRCPHTVTSPSSPALHEELTHLLCVAAAAALRAGITSRLAMPLRDGRGVDFQGRPVARVQQLPPPGPPPSARRPRRSGAGWPQGDQMYGVVVVTACRPRRVRIGVLSAEAST</sequence>
<feature type="region of interest" description="Disordered" evidence="1">
    <location>
        <begin position="55"/>
        <end position="96"/>
    </location>
</feature>
<feature type="compositionally biased region" description="Pro residues" evidence="1">
    <location>
        <begin position="74"/>
        <end position="83"/>
    </location>
</feature>
<name>A0A5Q0L6M1_9ACTN</name>
<evidence type="ECO:0000313" key="2">
    <source>
        <dbReference type="EMBL" id="QFZ72207.1"/>
    </source>
</evidence>
<proteinExistence type="predicted"/>
<accession>A0A5Q0L6M1</accession>
<dbReference type="Proteomes" id="UP000326179">
    <property type="component" value="Chromosome"/>
</dbReference>
<organism evidence="2 3">
    <name type="scientific">Streptomyces fagopyri</name>
    <dbReference type="NCBI Taxonomy" id="2662397"/>
    <lineage>
        <taxon>Bacteria</taxon>
        <taxon>Bacillati</taxon>
        <taxon>Actinomycetota</taxon>
        <taxon>Actinomycetes</taxon>
        <taxon>Kitasatosporales</taxon>
        <taxon>Streptomycetaceae</taxon>
        <taxon>Streptomyces</taxon>
    </lineage>
</organism>
<gene>
    <name evidence="2" type="ORF">GFH48_02090</name>
</gene>
<reference evidence="2 3" key="1">
    <citation type="submission" date="2019-10" db="EMBL/GenBank/DDBJ databases">
        <title>A novel species.</title>
        <authorList>
            <person name="Gao J."/>
        </authorList>
    </citation>
    <scope>NUCLEOTIDE SEQUENCE [LARGE SCALE GENOMIC DNA]</scope>
    <source>
        <strain evidence="2 3">QMT-28</strain>
    </source>
</reference>
<protein>
    <submittedName>
        <fullName evidence="2">Uncharacterized protein</fullName>
    </submittedName>
</protein>
<dbReference type="EMBL" id="CP045643">
    <property type="protein sequence ID" value="QFZ72207.1"/>
    <property type="molecule type" value="Genomic_DNA"/>
</dbReference>
<evidence type="ECO:0000313" key="3">
    <source>
        <dbReference type="Proteomes" id="UP000326179"/>
    </source>
</evidence>
<dbReference type="KEGG" id="sfy:GFH48_02090"/>
<feature type="region of interest" description="Disordered" evidence="1">
    <location>
        <begin position="1"/>
        <end position="24"/>
    </location>
</feature>